<dbReference type="GO" id="GO:0043139">
    <property type="term" value="F:5'-3' DNA helicase activity"/>
    <property type="evidence" value="ECO:0007669"/>
    <property type="project" value="UniProtKB-UniRule"/>
</dbReference>
<organism evidence="14 15">
    <name type="scientific">Flexivirga caeni</name>
    <dbReference type="NCBI Taxonomy" id="2294115"/>
    <lineage>
        <taxon>Bacteria</taxon>
        <taxon>Bacillati</taxon>
        <taxon>Actinomycetota</taxon>
        <taxon>Actinomycetes</taxon>
        <taxon>Micrococcales</taxon>
        <taxon>Dermacoccaceae</taxon>
        <taxon>Flexivirga</taxon>
    </lineage>
</organism>
<keyword evidence="7 11" id="KW-0067">ATP-binding</keyword>
<dbReference type="HAMAP" id="MF_01487">
    <property type="entry name" value="RecD"/>
    <property type="match status" value="1"/>
</dbReference>
<dbReference type="PANTHER" id="PTHR43788">
    <property type="entry name" value="DNA2/NAM7 HELICASE FAMILY MEMBER"/>
    <property type="match status" value="1"/>
</dbReference>
<gene>
    <name evidence="11 14" type="primary">recD</name>
    <name evidence="14" type="ORF">EFY87_15645</name>
</gene>
<evidence type="ECO:0000259" key="13">
    <source>
        <dbReference type="Pfam" id="PF21185"/>
    </source>
</evidence>
<dbReference type="EMBL" id="RJJQ01000018">
    <property type="protein sequence ID" value="RNI19928.1"/>
    <property type="molecule type" value="Genomic_DNA"/>
</dbReference>
<dbReference type="InterPro" id="IPR027417">
    <property type="entry name" value="P-loop_NTPase"/>
</dbReference>
<dbReference type="AlphaFoldDB" id="A0A3M9M5W5"/>
<evidence type="ECO:0000259" key="12">
    <source>
        <dbReference type="Pfam" id="PF13538"/>
    </source>
</evidence>
<dbReference type="GO" id="GO:0016887">
    <property type="term" value="F:ATP hydrolysis activity"/>
    <property type="evidence" value="ECO:0007669"/>
    <property type="project" value="RHEA"/>
</dbReference>
<dbReference type="EC" id="5.6.2.3" evidence="11"/>
<dbReference type="GO" id="GO:0003677">
    <property type="term" value="F:DNA binding"/>
    <property type="evidence" value="ECO:0007669"/>
    <property type="project" value="UniProtKB-UniRule"/>
</dbReference>
<dbReference type="GO" id="GO:0017116">
    <property type="term" value="F:single-stranded DNA helicase activity"/>
    <property type="evidence" value="ECO:0007669"/>
    <property type="project" value="TreeGrafter"/>
</dbReference>
<keyword evidence="8 11" id="KW-0238">DNA-binding</keyword>
<dbReference type="Pfam" id="PF13538">
    <property type="entry name" value="UvrD_C_2"/>
    <property type="match status" value="1"/>
</dbReference>
<reference evidence="14 15" key="1">
    <citation type="submission" date="2018-11" db="EMBL/GenBank/DDBJ databases">
        <title>Draft genome of Simplicispira Flexivirga sp. BO-16.</title>
        <authorList>
            <person name="Im W.T."/>
        </authorList>
    </citation>
    <scope>NUCLEOTIDE SEQUENCE [LARGE SCALE GENOMIC DNA]</scope>
    <source>
        <strain evidence="14 15">BO-16</strain>
    </source>
</reference>
<dbReference type="InterPro" id="IPR027785">
    <property type="entry name" value="UvrD-like_helicase_C"/>
</dbReference>
<keyword evidence="2 11" id="KW-0547">Nucleotide-binding</keyword>
<dbReference type="InterPro" id="IPR049550">
    <property type="entry name" value="RecD_N"/>
</dbReference>
<dbReference type="OrthoDB" id="9763659at2"/>
<comment type="similarity">
    <text evidence="11">Belongs to the RecD family.</text>
</comment>
<feature type="domain" description="UvrD-like helicase C-terminal" evidence="12">
    <location>
        <begin position="509"/>
        <end position="556"/>
    </location>
</feature>
<evidence type="ECO:0000256" key="9">
    <source>
        <dbReference type="ARBA" id="ARBA00023204"/>
    </source>
</evidence>
<dbReference type="Pfam" id="PF13245">
    <property type="entry name" value="AAA_19"/>
    <property type="match status" value="1"/>
</dbReference>
<dbReference type="InterPro" id="IPR050534">
    <property type="entry name" value="Coronavir_polyprotein_1ab"/>
</dbReference>
<dbReference type="GO" id="GO:0009338">
    <property type="term" value="C:exodeoxyribonuclease V complex"/>
    <property type="evidence" value="ECO:0007669"/>
    <property type="project" value="InterPro"/>
</dbReference>
<keyword evidence="4 11" id="KW-0378">Hydrolase</keyword>
<comment type="caution">
    <text evidence="14">The sequence shown here is derived from an EMBL/GenBank/DDBJ whole genome shotgun (WGS) entry which is preliminary data.</text>
</comment>
<dbReference type="GO" id="GO:0008854">
    <property type="term" value="F:exodeoxyribonuclease V activity"/>
    <property type="evidence" value="ECO:0007669"/>
    <property type="project" value="InterPro"/>
</dbReference>
<dbReference type="GO" id="GO:0005524">
    <property type="term" value="F:ATP binding"/>
    <property type="evidence" value="ECO:0007669"/>
    <property type="project" value="UniProtKB-UniRule"/>
</dbReference>
<dbReference type="SUPFAM" id="SSF52540">
    <property type="entry name" value="P-loop containing nucleoside triphosphate hydrolases"/>
    <property type="match status" value="1"/>
</dbReference>
<name>A0A3M9M5W5_9MICO</name>
<accession>A0A3M9M5W5</accession>
<dbReference type="Pfam" id="PF21185">
    <property type="entry name" value="RecD_N"/>
    <property type="match status" value="1"/>
</dbReference>
<evidence type="ECO:0000256" key="6">
    <source>
        <dbReference type="ARBA" id="ARBA00022839"/>
    </source>
</evidence>
<keyword evidence="5 11" id="KW-0347">Helicase</keyword>
<feature type="binding site" evidence="11">
    <location>
        <begin position="178"/>
        <end position="185"/>
    </location>
    <ligand>
        <name>ATP</name>
        <dbReference type="ChEBI" id="CHEBI:30616"/>
    </ligand>
</feature>
<dbReference type="GO" id="GO:0000724">
    <property type="term" value="P:double-strand break repair via homologous recombination"/>
    <property type="evidence" value="ECO:0007669"/>
    <property type="project" value="UniProtKB-UniRule"/>
</dbReference>
<keyword evidence="15" id="KW-1185">Reference proteome</keyword>
<dbReference type="NCBIfam" id="TIGR01447">
    <property type="entry name" value="recD"/>
    <property type="match status" value="1"/>
</dbReference>
<sequence length="587" mass="62706">MRAGNLAGAFEPADVHVARRLGDLVGEQDDSAVLALAIVVRAVRRGSVCVDLGESIDPEHFLEVDGEDAADDVAAARDEVVAGWPTDAGAWTDAVRRSALAGAGVLRLEHDLVYLDRYHREERQVADGLRDRIAQAPPAVEESLLREGLQRLFPGDQSAEQRAVAHAAAGQWTTVLTGGPGTGKTTTVAGLLVLLGEQWDRSGSGRTLRVALAAPTGKAAARLQESVAEAATRLDSPDAIRIAGLEAMTLHRLLGWNPRSRNVFRHNASNRLAYDVIVVDETSMMSLSMMAHLLAATKSSTRLIFVGDADQLASVDAGAVLADLVDGFNRLAPQTVCRLSTAHRFDAEIGALAAAVRDGRADDAVAALRAGEGAIRWVQDDDPAEVLRPALVDTAVRLREAALGGDVDAALGILAEHRLLCAQRRGPRGIRFWNKQIQGWLTEATGDPLWEAMYPGRPLLVTRNDYSLGVYNGDSGVVIHTDDLATAAIETSGGVLRLAAGRLSEIETMYAMTVHKSQGSEATRVTVLLPDDESPLLTRELLYTAVTRARQHVTVVGSEQTVRRAVEGRISRATGLRARLAASPPAE</sequence>
<evidence type="ECO:0000256" key="4">
    <source>
        <dbReference type="ARBA" id="ARBA00022801"/>
    </source>
</evidence>
<evidence type="ECO:0000256" key="8">
    <source>
        <dbReference type="ARBA" id="ARBA00023125"/>
    </source>
</evidence>
<evidence type="ECO:0000256" key="11">
    <source>
        <dbReference type="HAMAP-Rule" id="MF_01487"/>
    </source>
</evidence>
<keyword evidence="10 11" id="KW-0413">Isomerase</keyword>
<keyword evidence="1 11" id="KW-0540">Nuclease</keyword>
<comment type="function">
    <text evidence="11">A helicase/nuclease that prepares dsDNA breaks (DSB) for recombinational DNA repair. Binds to DSBs and unwinds DNA via a highly rapid and processive ATP-dependent bidirectional helicase activity. Unwinds dsDNA until it encounters a Chi (crossover hotspot instigator) sequence from the 3' direction. Cuts ssDNA a few nucleotides 3' to the Chi site. The properties and activities of the enzyme are changed at Chi. The Chi-altered holoenzyme produces a long 3'-ssDNA overhang and facilitates RecA-binding to the ssDNA for homologous DNA recombination and repair. Holoenzyme degrades any linearized DNA that is unable to undergo homologous recombination. In the holoenzyme this subunit has ssDNA-dependent ATPase and 5'-3' helicase activity. When added to pre-assembled RecBC greatly stimulates nuclease activity and augments holoenzyme processivity. Negatively regulates the RecA-loading ability of RecBCD.</text>
</comment>
<keyword evidence="3 11" id="KW-0227">DNA damage</keyword>
<keyword evidence="6 11" id="KW-0269">Exonuclease</keyword>
<dbReference type="Gene3D" id="3.40.50.300">
    <property type="entry name" value="P-loop containing nucleotide triphosphate hydrolases"/>
    <property type="match status" value="3"/>
</dbReference>
<evidence type="ECO:0000256" key="7">
    <source>
        <dbReference type="ARBA" id="ARBA00022840"/>
    </source>
</evidence>
<keyword evidence="9 11" id="KW-0234">DNA repair</keyword>
<evidence type="ECO:0000256" key="2">
    <source>
        <dbReference type="ARBA" id="ARBA00022741"/>
    </source>
</evidence>
<evidence type="ECO:0000256" key="3">
    <source>
        <dbReference type="ARBA" id="ARBA00022763"/>
    </source>
</evidence>
<evidence type="ECO:0000256" key="5">
    <source>
        <dbReference type="ARBA" id="ARBA00022806"/>
    </source>
</evidence>
<dbReference type="Proteomes" id="UP000271678">
    <property type="component" value="Unassembled WGS sequence"/>
</dbReference>
<dbReference type="CDD" id="cd17933">
    <property type="entry name" value="DEXSc_RecD-like"/>
    <property type="match status" value="1"/>
</dbReference>
<evidence type="ECO:0000256" key="1">
    <source>
        <dbReference type="ARBA" id="ARBA00022722"/>
    </source>
</evidence>
<dbReference type="InterPro" id="IPR006344">
    <property type="entry name" value="RecD"/>
</dbReference>
<dbReference type="InterPro" id="IPR041851">
    <property type="entry name" value="RecD_N_sf"/>
</dbReference>
<proteinExistence type="inferred from homology"/>
<evidence type="ECO:0000256" key="10">
    <source>
        <dbReference type="ARBA" id="ARBA00023235"/>
    </source>
</evidence>
<comment type="miscellaneous">
    <text evidence="11">In the RecBCD complex, RecB has a slow 3'-5' helicase, an exonuclease activity and loads RecA onto ssDNA, RecD has a fast 5'-3' helicase activity, while RecC stimulates the ATPase and processivity of the RecB helicase and contributes to recognition of the Chi site.</text>
</comment>
<comment type="catalytic activity">
    <reaction evidence="11">
        <text>ATP + H2O = ADP + phosphate + H(+)</text>
        <dbReference type="Rhea" id="RHEA:13065"/>
        <dbReference type="ChEBI" id="CHEBI:15377"/>
        <dbReference type="ChEBI" id="CHEBI:15378"/>
        <dbReference type="ChEBI" id="CHEBI:30616"/>
        <dbReference type="ChEBI" id="CHEBI:43474"/>
        <dbReference type="ChEBI" id="CHEBI:456216"/>
        <dbReference type="EC" id="5.6.2.3"/>
    </reaction>
</comment>
<feature type="domain" description="RecBCD enzyme subunit RecD N-terminal" evidence="13">
    <location>
        <begin position="8"/>
        <end position="103"/>
    </location>
</feature>
<dbReference type="PANTHER" id="PTHR43788:SF6">
    <property type="entry name" value="DNA HELICASE B"/>
    <property type="match status" value="1"/>
</dbReference>
<evidence type="ECO:0000313" key="14">
    <source>
        <dbReference type="EMBL" id="RNI19928.1"/>
    </source>
</evidence>
<protein>
    <recommendedName>
        <fullName evidence="11">RecBCD enzyme subunit RecD</fullName>
        <ecNumber evidence="11">5.6.2.3</ecNumber>
    </recommendedName>
    <alternativeName>
        <fullName evidence="11">DNA 5'-3' helicase subunit RecD</fullName>
    </alternativeName>
    <alternativeName>
        <fullName evidence="11">Exonuclease V subunit RecD</fullName>
        <shortName evidence="11">ExoV subunit RecD</shortName>
    </alternativeName>
    <alternativeName>
        <fullName evidence="11">Helicase/nuclease RecBCD subunit RecD</fullName>
    </alternativeName>
</protein>
<dbReference type="CDD" id="cd18809">
    <property type="entry name" value="SF1_C_RecD"/>
    <property type="match status" value="1"/>
</dbReference>
<comment type="subunit">
    <text evidence="11">Heterotrimer of RecB, RecC and RecD. All subunits contribute to DNA-binding.</text>
</comment>
<evidence type="ECO:0000313" key="15">
    <source>
        <dbReference type="Proteomes" id="UP000271678"/>
    </source>
</evidence>
<dbReference type="Gene3D" id="1.10.10.1020">
    <property type="entry name" value="RecBCD complex, subunit RecD, N-terminal domain"/>
    <property type="match status" value="1"/>
</dbReference>